<sequence length="127" mass="14488">MAEAPVGNLVLYVIAAVAPSLLFWALLRLPRLIRRMRHPKLVVEAPPVEMIAADLRRVRRVLRFYQPGTPAVRRISARQAYDELLKQACLAVDVEHRLDTLPEGVDRDIERLRVEESLRCAGLRLSD</sequence>
<keyword evidence="1" id="KW-0812">Transmembrane</keyword>
<protein>
    <submittedName>
        <fullName evidence="2">Uncharacterized protein</fullName>
    </submittedName>
</protein>
<evidence type="ECO:0000313" key="3">
    <source>
        <dbReference type="Proteomes" id="UP000316639"/>
    </source>
</evidence>
<reference evidence="2 3" key="1">
    <citation type="submission" date="2019-07" db="EMBL/GenBank/DDBJ databases">
        <title>Lentzea xizangensis sp. nov., isolated from Qinghai-Tibetan Plateau Soils.</title>
        <authorList>
            <person name="Huang J."/>
        </authorList>
    </citation>
    <scope>NUCLEOTIDE SEQUENCE [LARGE SCALE GENOMIC DNA]</scope>
    <source>
        <strain evidence="2 3">FXJ1.1311</strain>
    </source>
</reference>
<keyword evidence="1" id="KW-0472">Membrane</keyword>
<dbReference type="AlphaFoldDB" id="A0A563EVU3"/>
<feature type="transmembrane region" description="Helical" evidence="1">
    <location>
        <begin position="6"/>
        <end position="27"/>
    </location>
</feature>
<dbReference type="RefSeq" id="WP_146351565.1">
    <property type="nucleotide sequence ID" value="NZ_VOBR01000007.1"/>
</dbReference>
<evidence type="ECO:0000313" key="2">
    <source>
        <dbReference type="EMBL" id="TWP51799.1"/>
    </source>
</evidence>
<dbReference type="OrthoDB" id="5198389at2"/>
<dbReference type="Proteomes" id="UP000316639">
    <property type="component" value="Unassembled WGS sequence"/>
</dbReference>
<proteinExistence type="predicted"/>
<keyword evidence="3" id="KW-1185">Reference proteome</keyword>
<keyword evidence="1" id="KW-1133">Transmembrane helix</keyword>
<gene>
    <name evidence="2" type="ORF">FKR81_13150</name>
</gene>
<name>A0A563EVU3_9PSEU</name>
<evidence type="ECO:0000256" key="1">
    <source>
        <dbReference type="SAM" id="Phobius"/>
    </source>
</evidence>
<accession>A0A563EVU3</accession>
<dbReference type="EMBL" id="VOBR01000007">
    <property type="protein sequence ID" value="TWP51799.1"/>
    <property type="molecule type" value="Genomic_DNA"/>
</dbReference>
<organism evidence="2 3">
    <name type="scientific">Lentzea tibetensis</name>
    <dbReference type="NCBI Taxonomy" id="2591470"/>
    <lineage>
        <taxon>Bacteria</taxon>
        <taxon>Bacillati</taxon>
        <taxon>Actinomycetota</taxon>
        <taxon>Actinomycetes</taxon>
        <taxon>Pseudonocardiales</taxon>
        <taxon>Pseudonocardiaceae</taxon>
        <taxon>Lentzea</taxon>
    </lineage>
</organism>
<comment type="caution">
    <text evidence="2">The sequence shown here is derived from an EMBL/GenBank/DDBJ whole genome shotgun (WGS) entry which is preliminary data.</text>
</comment>